<evidence type="ECO:0000313" key="3">
    <source>
        <dbReference type="Proteomes" id="UP001628193"/>
    </source>
</evidence>
<name>A0ABQ0C5A3_9PROT</name>
<reference evidence="2 3" key="1">
    <citation type="submission" date="2024-09" db="EMBL/GenBank/DDBJ databases">
        <title>Draft genome sequence of Candidatus Magnetaquicoccaceae bacterium FCR-1.</title>
        <authorList>
            <person name="Shimoshige H."/>
            <person name="Shimamura S."/>
            <person name="Taoka A."/>
            <person name="Kobayashi H."/>
            <person name="Maekawa T."/>
        </authorList>
    </citation>
    <scope>NUCLEOTIDE SEQUENCE [LARGE SCALE GENOMIC DNA]</scope>
    <source>
        <strain evidence="2 3">FCR-1</strain>
    </source>
</reference>
<accession>A0ABQ0C5A3</accession>
<dbReference type="RefSeq" id="WP_420903777.1">
    <property type="nucleotide sequence ID" value="NZ_BAAFGK010000001.1"/>
</dbReference>
<comment type="caution">
    <text evidence="2">The sequence shown here is derived from an EMBL/GenBank/DDBJ whole genome shotgun (WGS) entry which is preliminary data.</text>
</comment>
<evidence type="ECO:0000313" key="2">
    <source>
        <dbReference type="EMBL" id="GAB0056068.1"/>
    </source>
</evidence>
<proteinExistence type="predicted"/>
<feature type="compositionally biased region" description="Basic and acidic residues" evidence="1">
    <location>
        <begin position="99"/>
        <end position="112"/>
    </location>
</feature>
<keyword evidence="3" id="KW-1185">Reference proteome</keyword>
<gene>
    <name evidence="2" type="ORF">SIID45300_00368</name>
</gene>
<sequence length="149" mass="16306">MTVRRLEKSDKSVALASIAKAKPASTGVEGVNFSRSLAAAAGMQEAMPILSTRSVSSNGERAPTPYQRREQLEQMGELLDTLEALGRDLLNDEVPLESDDTRQRLQETRDQALHSLSTAPENGSERELLHRTAVLATVELAKSDRGDYK</sequence>
<evidence type="ECO:0000256" key="1">
    <source>
        <dbReference type="SAM" id="MobiDB-lite"/>
    </source>
</evidence>
<feature type="region of interest" description="Disordered" evidence="1">
    <location>
        <begin position="92"/>
        <end position="127"/>
    </location>
</feature>
<dbReference type="EMBL" id="BAAFGK010000001">
    <property type="protein sequence ID" value="GAB0056068.1"/>
    <property type="molecule type" value="Genomic_DNA"/>
</dbReference>
<organism evidence="2 3">
    <name type="scientific">Candidatus Magnetaquiglobus chichijimensis</name>
    <dbReference type="NCBI Taxonomy" id="3141448"/>
    <lineage>
        <taxon>Bacteria</taxon>
        <taxon>Pseudomonadati</taxon>
        <taxon>Pseudomonadota</taxon>
        <taxon>Magnetococcia</taxon>
        <taxon>Magnetococcales</taxon>
        <taxon>Candidatus Magnetaquicoccaceae</taxon>
        <taxon>Candidatus Magnetaquiglobus</taxon>
    </lineage>
</organism>
<dbReference type="Proteomes" id="UP001628193">
    <property type="component" value="Unassembled WGS sequence"/>
</dbReference>
<protein>
    <submittedName>
        <fullName evidence="2">Uncharacterized protein</fullName>
    </submittedName>
</protein>